<feature type="domain" description="N-acetylmuramidase" evidence="2">
    <location>
        <begin position="811"/>
        <end position="983"/>
    </location>
</feature>
<dbReference type="EMBL" id="JACHBW010000042">
    <property type="protein sequence ID" value="MBB6107122.1"/>
    <property type="molecule type" value="Genomic_DNA"/>
</dbReference>
<feature type="region of interest" description="Disordered" evidence="1">
    <location>
        <begin position="139"/>
        <end position="185"/>
    </location>
</feature>
<reference evidence="3 4" key="1">
    <citation type="submission" date="2020-08" db="EMBL/GenBank/DDBJ databases">
        <title>Above-ground endophytic microbial communities from plants in different locations in the United States.</title>
        <authorList>
            <person name="Frank C."/>
        </authorList>
    </citation>
    <scope>NUCLEOTIDE SEQUENCE [LARGE SCALE GENOMIC DNA]</scope>
    <source>
        <strain evidence="3 4">WP4_2_2</strain>
    </source>
</reference>
<organism evidence="3 4">
    <name type="scientific">Paraburkholderia bannensis</name>
    <dbReference type="NCBI Taxonomy" id="765414"/>
    <lineage>
        <taxon>Bacteria</taxon>
        <taxon>Pseudomonadati</taxon>
        <taxon>Pseudomonadota</taxon>
        <taxon>Betaproteobacteria</taxon>
        <taxon>Burkholderiales</taxon>
        <taxon>Burkholderiaceae</taxon>
        <taxon>Paraburkholderia</taxon>
    </lineage>
</organism>
<dbReference type="AlphaFoldDB" id="A0A7W9U501"/>
<feature type="region of interest" description="Disordered" evidence="1">
    <location>
        <begin position="1"/>
        <end position="24"/>
    </location>
</feature>
<keyword evidence="4" id="KW-1185">Reference proteome</keyword>
<dbReference type="InterPro" id="IPR024408">
    <property type="entry name" value="Muramidase"/>
</dbReference>
<dbReference type="Proteomes" id="UP000571554">
    <property type="component" value="Unassembled WGS sequence"/>
</dbReference>
<sequence>MSTNTHPTQPTNTQPSAAAPAAQPVDEPLKNWAFPFTPLDSKLDASDPMTYMKALASAEDGFFPLGASGMLHGGIHFDQNTAKLLNQDEGVRAIADGEVVAYRLDSAYPEQVYRDGRHAYYSTSFVLIRHKLALPPLPTRAAASTSQGQTAAQPASGSQGASAPQAASSAQPGSTPAAQPPKQAAPDETLTFFSLYMHLTDYATYQAAQTKEGVTGIDTKKLNLASMPYWQGDRYYRVGDKAQDKQAVPKRQKPTPAPSPAYDPLGAFIEDNYTVPPSPVDDEPPPPPPVVGLRICITPNGKMIGVLPKGAELIASDNETHPGWVKIKSLKSGQPVAAMVGKTVDAHAPWSWVPLAGLDLVVDPQPRDTVVVLKNPYPVKAGDIVGEPGHYLRYTDAKVIKGATVRSLAHLEVFAGQELKAFIDKSRQRATEARNAEHQAKDGRDLPGAKTLMEVSPGALLVTSIPECDQKVQPPAGGLKLAPVAPARGCRWILVQPQEKKTSGGHHPHVTFKNVGTKIWVDAKLANTTTADLILGWTNFPLSLSKVKGPGADFREVFRRTDLDKLGADNIALDENGTRWWNITLASKDGSQRQGWVCEKDHPLARMCGPWDWPGFELVDNTGFKPVEMLKRYLYATDQYLPGESKSDFEPSALAVNAGELIVKLENAVDSNHDGKVTAQELRHAQETPWIAEAVSHLIVRSETEWGGGLGKWEEVSPLMKKLLWLWQAEIDRIGKLQWWEKAASIQAFPKDAKPWHLHPIALVGNFTTCTSHPVITIKGEPVELQFLLKSNGVPINDQDYASAAAELGCEPRAIKAVAKTETGSSGPYFRPGQDLASEDDPVPAILFERHLFHRETQGRYDQSHPRISDPTQGGYGLKKIQYEKLMEAYELDPEAALRSASWGRFQILGSNSSAAGFESVNDYVEAVSESEANQLRAFTSFIKSDPVLHSAIVSKNWHAFAIRYNGKKQNGYDTRIAANYNELG</sequence>
<name>A0A7W9U501_9BURK</name>
<proteinExistence type="predicted"/>
<accession>A0A7W9U501</accession>
<dbReference type="PROSITE" id="PS00018">
    <property type="entry name" value="EF_HAND_1"/>
    <property type="match status" value="1"/>
</dbReference>
<protein>
    <recommendedName>
        <fullName evidence="2">N-acetylmuramidase domain-containing protein</fullName>
    </recommendedName>
</protein>
<gene>
    <name evidence="3" type="ORF">F4827_007003</name>
</gene>
<dbReference type="RefSeq" id="WP_183733470.1">
    <property type="nucleotide sequence ID" value="NZ_JACHBW010000042.1"/>
</dbReference>
<dbReference type="InterPro" id="IPR018247">
    <property type="entry name" value="EF_Hand_1_Ca_BS"/>
</dbReference>
<evidence type="ECO:0000313" key="3">
    <source>
        <dbReference type="EMBL" id="MBB6107122.1"/>
    </source>
</evidence>
<evidence type="ECO:0000259" key="2">
    <source>
        <dbReference type="Pfam" id="PF11860"/>
    </source>
</evidence>
<comment type="caution">
    <text evidence="3">The sequence shown here is derived from an EMBL/GenBank/DDBJ whole genome shotgun (WGS) entry which is preliminary data.</text>
</comment>
<evidence type="ECO:0000313" key="4">
    <source>
        <dbReference type="Proteomes" id="UP000571554"/>
    </source>
</evidence>
<evidence type="ECO:0000256" key="1">
    <source>
        <dbReference type="SAM" id="MobiDB-lite"/>
    </source>
</evidence>
<dbReference type="Pfam" id="PF11860">
    <property type="entry name" value="Muramidase"/>
    <property type="match status" value="1"/>
</dbReference>